<dbReference type="Gene3D" id="2.50.20.10">
    <property type="entry name" value="Lipoprotein localisation LolA/LolB/LppX"/>
    <property type="match status" value="1"/>
</dbReference>
<gene>
    <name evidence="1" type="ORF">SAMN05421739_101423</name>
</gene>
<evidence type="ECO:0000313" key="2">
    <source>
        <dbReference type="Proteomes" id="UP000198724"/>
    </source>
</evidence>
<evidence type="ECO:0008006" key="3">
    <source>
        <dbReference type="Google" id="ProtNLM"/>
    </source>
</evidence>
<dbReference type="EMBL" id="FOOT01000001">
    <property type="protein sequence ID" value="SFF93252.1"/>
    <property type="molecule type" value="Genomic_DNA"/>
</dbReference>
<protein>
    <recommendedName>
        <fullName evidence="3">Outer membrane lipoprotein-sorting protein</fullName>
    </recommendedName>
</protein>
<proteinExistence type="predicted"/>
<reference evidence="2" key="1">
    <citation type="submission" date="2016-10" db="EMBL/GenBank/DDBJ databases">
        <authorList>
            <person name="Varghese N."/>
            <person name="Submissions S."/>
        </authorList>
    </citation>
    <scope>NUCLEOTIDE SEQUENCE [LARGE SCALE GENOMIC DNA]</scope>
    <source>
        <strain evidence="2">LP51</strain>
    </source>
</reference>
<name>A0A1I2MP82_9BACT</name>
<dbReference type="OrthoDB" id="1091975at2"/>
<organism evidence="1 2">
    <name type="scientific">Pontibacter chinhatensis</name>
    <dbReference type="NCBI Taxonomy" id="1436961"/>
    <lineage>
        <taxon>Bacteria</taxon>
        <taxon>Pseudomonadati</taxon>
        <taxon>Bacteroidota</taxon>
        <taxon>Cytophagia</taxon>
        <taxon>Cytophagales</taxon>
        <taxon>Hymenobacteraceae</taxon>
        <taxon>Pontibacter</taxon>
    </lineage>
</organism>
<dbReference type="RefSeq" id="WP_092098546.1">
    <property type="nucleotide sequence ID" value="NZ_FOOT01000001.1"/>
</dbReference>
<accession>A0A1I2MP82</accession>
<sequence length="256" mass="29812">MKKHLITGGGILLLCLSLFSSLGFALAPKPTYKNGTEVVKAMYKRWQGKWYPNFQFEQRAIFYENGQVTKEEVWQEIYSQPGLLHIRFDGFESGNGVIFAQDSVYRFQENQLAGKMPQIHPLVLLSFDVYFLKPEETISKLNQLNIDLNKVYETDWQGRKAIVVGANNPADSSSSQFWIDKERLYVLRVLTNSKGSTRDVEINNYQMLEDYWVATEIIFKTNGETTLREEYFNMSFPKSTDKSWFDPKNFSSTRWQ</sequence>
<keyword evidence="2" id="KW-1185">Reference proteome</keyword>
<dbReference type="Proteomes" id="UP000198724">
    <property type="component" value="Unassembled WGS sequence"/>
</dbReference>
<evidence type="ECO:0000313" key="1">
    <source>
        <dbReference type="EMBL" id="SFF93252.1"/>
    </source>
</evidence>
<dbReference type="AlphaFoldDB" id="A0A1I2MP82"/>